<comment type="caution">
    <text evidence="1">The sequence shown here is derived from an EMBL/GenBank/DDBJ whole genome shotgun (WGS) entry which is preliminary data.</text>
</comment>
<dbReference type="Proteomes" id="UP000177354">
    <property type="component" value="Unassembled WGS sequence"/>
</dbReference>
<sequence length="114" mass="13016">MNKFDLEERTAKFGVNIIRFCKTASITVITKPIINQLIRSSTGIGANYMEANGADSKKDFRNKISICKKEAKETMHWLRMIAEADPNLVDKSRLLWKEAHELSLIFGAINKKLF</sequence>
<dbReference type="Gene3D" id="1.20.1440.60">
    <property type="entry name" value="23S rRNA-intervening sequence"/>
    <property type="match status" value="1"/>
</dbReference>
<name>A0A1F5YZS7_9BACT</name>
<protein>
    <submittedName>
        <fullName evidence="1">Four helix bundle protein</fullName>
    </submittedName>
</protein>
<accession>A0A1F5YZS7</accession>
<dbReference type="PIRSF" id="PIRSF035652">
    <property type="entry name" value="CHP02436"/>
    <property type="match status" value="1"/>
</dbReference>
<dbReference type="AlphaFoldDB" id="A0A1F5YZS7"/>
<dbReference type="EMBL" id="MFJF01000029">
    <property type="protein sequence ID" value="OGG05584.1"/>
    <property type="molecule type" value="Genomic_DNA"/>
</dbReference>
<proteinExistence type="predicted"/>
<dbReference type="PANTHER" id="PTHR38471:SF2">
    <property type="entry name" value="FOUR HELIX BUNDLE PROTEIN"/>
    <property type="match status" value="1"/>
</dbReference>
<dbReference type="InterPro" id="IPR036583">
    <property type="entry name" value="23S_rRNA_IVS_sf"/>
</dbReference>
<organism evidence="1 2">
    <name type="scientific">Candidatus Gottesmanbacteria bacterium RIFCSPHIGHO2_01_FULL_40_15</name>
    <dbReference type="NCBI Taxonomy" id="1798376"/>
    <lineage>
        <taxon>Bacteria</taxon>
        <taxon>Candidatus Gottesmaniibacteriota</taxon>
    </lineage>
</organism>
<gene>
    <name evidence="1" type="ORF">A2777_03390</name>
</gene>
<dbReference type="InterPro" id="IPR012657">
    <property type="entry name" value="23S_rRNA-intervening_sequence"/>
</dbReference>
<evidence type="ECO:0000313" key="2">
    <source>
        <dbReference type="Proteomes" id="UP000177354"/>
    </source>
</evidence>
<evidence type="ECO:0000313" key="1">
    <source>
        <dbReference type="EMBL" id="OGG05584.1"/>
    </source>
</evidence>
<dbReference type="NCBIfam" id="TIGR02436">
    <property type="entry name" value="four helix bundle protein"/>
    <property type="match status" value="1"/>
</dbReference>
<dbReference type="SUPFAM" id="SSF158446">
    <property type="entry name" value="IVS-encoded protein-like"/>
    <property type="match status" value="1"/>
</dbReference>
<dbReference type="Pfam" id="PF05635">
    <property type="entry name" value="23S_rRNA_IVP"/>
    <property type="match status" value="1"/>
</dbReference>
<dbReference type="PANTHER" id="PTHR38471">
    <property type="entry name" value="FOUR HELIX BUNDLE PROTEIN"/>
    <property type="match status" value="1"/>
</dbReference>
<reference evidence="1 2" key="1">
    <citation type="journal article" date="2016" name="Nat. Commun.">
        <title>Thousands of microbial genomes shed light on interconnected biogeochemical processes in an aquifer system.</title>
        <authorList>
            <person name="Anantharaman K."/>
            <person name="Brown C.T."/>
            <person name="Hug L.A."/>
            <person name="Sharon I."/>
            <person name="Castelle C.J."/>
            <person name="Probst A.J."/>
            <person name="Thomas B.C."/>
            <person name="Singh A."/>
            <person name="Wilkins M.J."/>
            <person name="Karaoz U."/>
            <person name="Brodie E.L."/>
            <person name="Williams K.H."/>
            <person name="Hubbard S.S."/>
            <person name="Banfield J.F."/>
        </authorList>
    </citation>
    <scope>NUCLEOTIDE SEQUENCE [LARGE SCALE GENOMIC DNA]</scope>
</reference>